<evidence type="ECO:0000313" key="6">
    <source>
        <dbReference type="EMBL" id="EHJ07849.1"/>
    </source>
</evidence>
<dbReference type="GO" id="GO:0009423">
    <property type="term" value="P:chorismate biosynthetic process"/>
    <property type="evidence" value="ECO:0007669"/>
    <property type="project" value="UniProtKB-UniRule"/>
</dbReference>
<feature type="binding site" evidence="5">
    <location>
        <position position="70"/>
    </location>
    <ligand>
        <name>3-dehydroquinate</name>
        <dbReference type="ChEBI" id="CHEBI:32364"/>
    </ligand>
</feature>
<dbReference type="GO" id="GO:0003855">
    <property type="term" value="F:3-dehydroquinate dehydratase activity"/>
    <property type="evidence" value="ECO:0007669"/>
    <property type="project" value="UniProtKB-UniRule"/>
</dbReference>
<organism evidence="6 7">
    <name type="scientific">Staphylococcus simiae CCM 7213 = CCUG 51256</name>
    <dbReference type="NCBI Taxonomy" id="911238"/>
    <lineage>
        <taxon>Bacteria</taxon>
        <taxon>Bacillati</taxon>
        <taxon>Bacillota</taxon>
        <taxon>Bacilli</taxon>
        <taxon>Bacillales</taxon>
        <taxon>Staphylococcaceae</taxon>
        <taxon>Staphylococcus</taxon>
    </lineage>
</organism>
<keyword evidence="7" id="KW-1185">Reference proteome</keyword>
<dbReference type="HAMAP" id="MF_00214">
    <property type="entry name" value="AroD"/>
    <property type="match status" value="1"/>
</dbReference>
<dbReference type="GO" id="GO:0009073">
    <property type="term" value="P:aromatic amino acid family biosynthetic process"/>
    <property type="evidence" value="ECO:0007669"/>
    <property type="project" value="UniProtKB-KW"/>
</dbReference>
<dbReference type="RefSeq" id="WP_002464085.1">
    <property type="nucleotide sequence ID" value="NZ_AEUN01000422.1"/>
</dbReference>
<dbReference type="InterPro" id="IPR001381">
    <property type="entry name" value="DHquinase_I"/>
</dbReference>
<accession>G5JIZ5</accession>
<dbReference type="PANTHER" id="PTHR43699:SF1">
    <property type="entry name" value="3-DEHYDROQUINATE DEHYDRATASE"/>
    <property type="match status" value="1"/>
</dbReference>
<dbReference type="UniPathway" id="UPA00053">
    <property type="reaction ID" value="UER00086"/>
</dbReference>
<comment type="caution">
    <text evidence="5">Lacks conserved residue(s) required for the propagation of feature annotation.</text>
</comment>
<feature type="active site" description="Proton donor/acceptor" evidence="5">
    <location>
        <position position="132"/>
    </location>
</feature>
<dbReference type="EMBL" id="AEUN01000422">
    <property type="protein sequence ID" value="EHJ07849.1"/>
    <property type="molecule type" value="Genomic_DNA"/>
</dbReference>
<dbReference type="FunFam" id="3.20.20.70:FF:000047">
    <property type="entry name" value="3-dehydroquinate dehydratase"/>
    <property type="match status" value="1"/>
</dbReference>
<keyword evidence="4 5" id="KW-0704">Schiff base</keyword>
<gene>
    <name evidence="5" type="primary">aroD</name>
    <name evidence="6" type="ORF">SS7213T_07208</name>
</gene>
<keyword evidence="2 5" id="KW-0057">Aromatic amino acid biosynthesis</keyword>
<evidence type="ECO:0000313" key="7">
    <source>
        <dbReference type="Proteomes" id="UP000005413"/>
    </source>
</evidence>
<dbReference type="AlphaFoldDB" id="G5JIZ5"/>
<reference evidence="6 7" key="1">
    <citation type="journal article" date="2012" name="BMC Genomics">
        <title>Comparative genomic analysis of the genus Staphylococcus including Staphylococcus aureus and its newly described sister species Staphylococcus simiae.</title>
        <authorList>
            <person name="Suzuki H."/>
            <person name="Lefebure T."/>
            <person name="Pavinski Bitar P."/>
            <person name="Stanhope M.J."/>
        </authorList>
    </citation>
    <scope>NUCLEOTIDE SEQUENCE [LARGE SCALE GENOMIC DNA]</scope>
    <source>
        <strain evidence="6 7">CCM 7213</strain>
    </source>
</reference>
<dbReference type="GO" id="GO:0046279">
    <property type="term" value="P:3,4-dihydroxybenzoate biosynthetic process"/>
    <property type="evidence" value="ECO:0007669"/>
    <property type="project" value="TreeGrafter"/>
</dbReference>
<comment type="function">
    <text evidence="5">Involved in the third step of the chorismate pathway, which leads to the biosynthesis of aromatic amino acids. Catalyzes the cis-dehydration of 3-dehydroquinate (DHQ) and introduces the first double bond of the aromatic ring to yield 3-dehydroshikimate.</text>
</comment>
<dbReference type="Gene3D" id="3.20.20.70">
    <property type="entry name" value="Aldolase class I"/>
    <property type="match status" value="1"/>
</dbReference>
<dbReference type="EC" id="4.2.1.10" evidence="5"/>
<protein>
    <recommendedName>
        <fullName evidence="5">3-dehydroquinate dehydratase</fullName>
        <shortName evidence="5">3-dehydroquinase</shortName>
        <ecNumber evidence="5">4.2.1.10</ecNumber>
    </recommendedName>
    <alternativeName>
        <fullName evidence="5">Type I DHQase</fullName>
    </alternativeName>
    <alternativeName>
        <fullName evidence="5">Type I dehydroquinase</fullName>
        <shortName evidence="5">DHQ1</shortName>
    </alternativeName>
</protein>
<dbReference type="GO" id="GO:0008652">
    <property type="term" value="P:amino acid biosynthetic process"/>
    <property type="evidence" value="ECO:0007669"/>
    <property type="project" value="UniProtKB-KW"/>
</dbReference>
<dbReference type="Pfam" id="PF01487">
    <property type="entry name" value="DHquinase_I"/>
    <property type="match status" value="1"/>
</dbReference>
<evidence type="ECO:0000256" key="4">
    <source>
        <dbReference type="ARBA" id="ARBA00023270"/>
    </source>
</evidence>
<feature type="active site" description="Schiff-base intermediate with substrate" evidence="5">
    <location>
        <position position="159"/>
    </location>
</feature>
<dbReference type="NCBIfam" id="TIGR01093">
    <property type="entry name" value="aroD"/>
    <property type="match status" value="1"/>
</dbReference>
<comment type="pathway">
    <text evidence="5">Metabolic intermediate biosynthesis; chorismate biosynthesis; chorismate from D-erythrose 4-phosphate and phosphoenolpyruvate: step 3/7.</text>
</comment>
<dbReference type="PATRIC" id="fig|911238.3.peg.1238"/>
<comment type="subunit">
    <text evidence="5">Homodimer.</text>
</comment>
<sequence length="240" mass="27143">MKDVKVVVTIAPEQIITQQLIDEIKVKIADIDIVELRIDQLHDVSKEAICLLVNHLKLILNQQELLVTYRTNQQGGKGDLSHDDYIKLLYMLAEIKDVDLIDIEWDHHIDVNLYQQMIARVQPQTKVILSHHNFDETPTQEALNFIYYKMQKFQPDYVKVAVMPQDKDDVIKLLQAMSLASESISSKVVGIAMSHLGLVTRTAQGVFGGSLSYGCLGEPQAPGQIDVSQLSRQFALYTNK</sequence>
<dbReference type="Proteomes" id="UP000005413">
    <property type="component" value="Unassembled WGS sequence"/>
</dbReference>
<feature type="binding site" evidence="5">
    <location>
        <begin position="35"/>
        <end position="37"/>
    </location>
    <ligand>
        <name>3-dehydroquinate</name>
        <dbReference type="ChEBI" id="CHEBI:32364"/>
    </ligand>
</feature>
<proteinExistence type="inferred from homology"/>
<dbReference type="PANTHER" id="PTHR43699">
    <property type="entry name" value="3-DEHYDROQUINATE DEHYDRATASE"/>
    <property type="match status" value="1"/>
</dbReference>
<feature type="binding site" evidence="5">
    <location>
        <position position="201"/>
    </location>
    <ligand>
        <name>3-dehydroquinate</name>
        <dbReference type="ChEBI" id="CHEBI:32364"/>
    </ligand>
</feature>
<keyword evidence="5" id="KW-0028">Amino-acid biosynthesis</keyword>
<evidence type="ECO:0000256" key="1">
    <source>
        <dbReference type="ARBA" id="ARBA00001864"/>
    </source>
</evidence>
<comment type="caution">
    <text evidence="6">The sequence shown here is derived from an EMBL/GenBank/DDBJ whole genome shotgun (WGS) entry which is preliminary data.</text>
</comment>
<keyword evidence="3 5" id="KW-0456">Lyase</keyword>
<comment type="catalytic activity">
    <reaction evidence="1 5">
        <text>3-dehydroquinate = 3-dehydroshikimate + H2O</text>
        <dbReference type="Rhea" id="RHEA:21096"/>
        <dbReference type="ChEBI" id="CHEBI:15377"/>
        <dbReference type="ChEBI" id="CHEBI:16630"/>
        <dbReference type="ChEBI" id="CHEBI:32364"/>
        <dbReference type="EC" id="4.2.1.10"/>
    </reaction>
</comment>
<evidence type="ECO:0000256" key="2">
    <source>
        <dbReference type="ARBA" id="ARBA00023141"/>
    </source>
</evidence>
<dbReference type="InterPro" id="IPR050146">
    <property type="entry name" value="Type-I_3-dehydroquinase"/>
</dbReference>
<comment type="similarity">
    <text evidence="5">Belongs to the type-I 3-dehydroquinase family.</text>
</comment>
<dbReference type="OrthoDB" id="9813659at2"/>
<evidence type="ECO:0000256" key="5">
    <source>
        <dbReference type="HAMAP-Rule" id="MF_00214"/>
    </source>
</evidence>
<feature type="binding site" evidence="5">
    <location>
        <position position="224"/>
    </location>
    <ligand>
        <name>3-dehydroquinate</name>
        <dbReference type="ChEBI" id="CHEBI:32364"/>
    </ligand>
</feature>
<dbReference type="SUPFAM" id="SSF51569">
    <property type="entry name" value="Aldolase"/>
    <property type="match status" value="1"/>
</dbReference>
<dbReference type="InterPro" id="IPR013785">
    <property type="entry name" value="Aldolase_TIM"/>
</dbReference>
<name>G5JIZ5_9STAP</name>
<dbReference type="CDD" id="cd00502">
    <property type="entry name" value="DHQase_I"/>
    <property type="match status" value="1"/>
</dbReference>
<evidence type="ECO:0000256" key="3">
    <source>
        <dbReference type="ARBA" id="ARBA00023239"/>
    </source>
</evidence>